<dbReference type="InterPro" id="IPR036390">
    <property type="entry name" value="WH_DNA-bd_sf"/>
</dbReference>
<proteinExistence type="inferred from homology"/>
<keyword evidence="3 6" id="KW-0238">DNA-binding</keyword>
<dbReference type="PROSITE" id="PS50931">
    <property type="entry name" value="HTH_LYSR"/>
    <property type="match status" value="1"/>
</dbReference>
<dbReference type="CDD" id="cd08414">
    <property type="entry name" value="PBP2_LTTR_aromatics_like"/>
    <property type="match status" value="1"/>
</dbReference>
<dbReference type="InterPro" id="IPR036388">
    <property type="entry name" value="WH-like_DNA-bd_sf"/>
</dbReference>
<protein>
    <submittedName>
        <fullName evidence="6">DNA-binding transcriptional LysR family regulator</fullName>
    </submittedName>
</protein>
<comment type="similarity">
    <text evidence="1">Belongs to the LysR transcriptional regulatory family.</text>
</comment>
<name>A0A7W7ZTE4_9BACT</name>
<feature type="domain" description="HTH lysR-type" evidence="5">
    <location>
        <begin position="3"/>
        <end position="60"/>
    </location>
</feature>
<evidence type="ECO:0000256" key="3">
    <source>
        <dbReference type="ARBA" id="ARBA00023125"/>
    </source>
</evidence>
<dbReference type="Pfam" id="PF00126">
    <property type="entry name" value="HTH_1"/>
    <property type="match status" value="1"/>
</dbReference>
<evidence type="ECO:0000313" key="7">
    <source>
        <dbReference type="Proteomes" id="UP000584867"/>
    </source>
</evidence>
<dbReference type="PRINTS" id="PR00039">
    <property type="entry name" value="HTHLYSR"/>
</dbReference>
<dbReference type="GO" id="GO:0003700">
    <property type="term" value="F:DNA-binding transcription factor activity"/>
    <property type="evidence" value="ECO:0007669"/>
    <property type="project" value="InterPro"/>
</dbReference>
<dbReference type="GO" id="GO:0003677">
    <property type="term" value="F:DNA binding"/>
    <property type="evidence" value="ECO:0007669"/>
    <property type="project" value="UniProtKB-KW"/>
</dbReference>
<dbReference type="InterPro" id="IPR005119">
    <property type="entry name" value="LysR_subst-bd"/>
</dbReference>
<evidence type="ECO:0000256" key="2">
    <source>
        <dbReference type="ARBA" id="ARBA00023015"/>
    </source>
</evidence>
<sequence>MSFDLDALRSFVALSVELHFGRTAAKIHLSQPALSKQIKRLEAELGGRLFDRTTGHVALTPAGEALKERARLLIGDVAALESFGRQAMRGEVGNLRIGFGIAAVNDLLPRAVIAFRKTYPNVLLEMYDMPTRKQIEALQDGSIDLGFVRLPVSSPLIETKRLLKEELLIVVAAAKFKEREVPLLSLRDEPFVLLARSTFSTLYQHALSICATAGFAPNVVQEVQEPFTVLNLVRAGLGVSLVPSALRRMRVPGIRFFPTNMPSAAWRIGMAWRKDRRSVVNRFAETVQSVNVASPRSSITEI</sequence>
<dbReference type="Pfam" id="PF03466">
    <property type="entry name" value="LysR_substrate"/>
    <property type="match status" value="1"/>
</dbReference>
<dbReference type="Gene3D" id="3.40.190.10">
    <property type="entry name" value="Periplasmic binding protein-like II"/>
    <property type="match status" value="2"/>
</dbReference>
<evidence type="ECO:0000313" key="6">
    <source>
        <dbReference type="EMBL" id="MBB5064946.1"/>
    </source>
</evidence>
<accession>A0A7W7ZTE4</accession>
<keyword evidence="4" id="KW-0804">Transcription</keyword>
<dbReference type="RefSeq" id="WP_184257258.1">
    <property type="nucleotide sequence ID" value="NZ_JACHIO010000013.1"/>
</dbReference>
<dbReference type="Proteomes" id="UP000584867">
    <property type="component" value="Unassembled WGS sequence"/>
</dbReference>
<gene>
    <name evidence="6" type="ORF">HDF15_003308</name>
</gene>
<dbReference type="InterPro" id="IPR000847">
    <property type="entry name" value="LysR_HTH_N"/>
</dbReference>
<evidence type="ECO:0000256" key="4">
    <source>
        <dbReference type="ARBA" id="ARBA00023163"/>
    </source>
</evidence>
<dbReference type="PANTHER" id="PTHR30346:SF0">
    <property type="entry name" value="HCA OPERON TRANSCRIPTIONAL ACTIVATOR HCAR"/>
    <property type="match status" value="1"/>
</dbReference>
<dbReference type="EMBL" id="JACHIO010000013">
    <property type="protein sequence ID" value="MBB5064946.1"/>
    <property type="molecule type" value="Genomic_DNA"/>
</dbReference>
<evidence type="ECO:0000256" key="1">
    <source>
        <dbReference type="ARBA" id="ARBA00009437"/>
    </source>
</evidence>
<dbReference type="PANTHER" id="PTHR30346">
    <property type="entry name" value="TRANSCRIPTIONAL DUAL REGULATOR HCAR-RELATED"/>
    <property type="match status" value="1"/>
</dbReference>
<dbReference type="FunFam" id="1.10.10.10:FF:000001">
    <property type="entry name" value="LysR family transcriptional regulator"/>
    <property type="match status" value="1"/>
</dbReference>
<comment type="caution">
    <text evidence="6">The sequence shown here is derived from an EMBL/GenBank/DDBJ whole genome shotgun (WGS) entry which is preliminary data.</text>
</comment>
<dbReference type="SUPFAM" id="SSF46785">
    <property type="entry name" value="Winged helix' DNA-binding domain"/>
    <property type="match status" value="1"/>
</dbReference>
<evidence type="ECO:0000259" key="5">
    <source>
        <dbReference type="PROSITE" id="PS50931"/>
    </source>
</evidence>
<dbReference type="GO" id="GO:0032993">
    <property type="term" value="C:protein-DNA complex"/>
    <property type="evidence" value="ECO:0007669"/>
    <property type="project" value="TreeGrafter"/>
</dbReference>
<reference evidence="6 7" key="1">
    <citation type="submission" date="2020-08" db="EMBL/GenBank/DDBJ databases">
        <title>Genomic Encyclopedia of Type Strains, Phase IV (KMG-V): Genome sequencing to study the core and pangenomes of soil and plant-associated prokaryotes.</title>
        <authorList>
            <person name="Whitman W."/>
        </authorList>
    </citation>
    <scope>NUCLEOTIDE SEQUENCE [LARGE SCALE GENOMIC DNA]</scope>
    <source>
        <strain evidence="6 7">X5P3</strain>
    </source>
</reference>
<organism evidence="6 7">
    <name type="scientific">Granulicella mallensis</name>
    <dbReference type="NCBI Taxonomy" id="940614"/>
    <lineage>
        <taxon>Bacteria</taxon>
        <taxon>Pseudomonadati</taxon>
        <taxon>Acidobacteriota</taxon>
        <taxon>Terriglobia</taxon>
        <taxon>Terriglobales</taxon>
        <taxon>Acidobacteriaceae</taxon>
        <taxon>Granulicella</taxon>
    </lineage>
</organism>
<dbReference type="Gene3D" id="1.10.10.10">
    <property type="entry name" value="Winged helix-like DNA-binding domain superfamily/Winged helix DNA-binding domain"/>
    <property type="match status" value="1"/>
</dbReference>
<dbReference type="SUPFAM" id="SSF53850">
    <property type="entry name" value="Periplasmic binding protein-like II"/>
    <property type="match status" value="1"/>
</dbReference>
<dbReference type="AlphaFoldDB" id="A0A7W7ZTE4"/>
<keyword evidence="2" id="KW-0805">Transcription regulation</keyword>